<proteinExistence type="predicted"/>
<dbReference type="AlphaFoldDB" id="A0A0F9A6M3"/>
<dbReference type="EMBL" id="LAZR01059425">
    <property type="protein sequence ID" value="KKK67816.1"/>
    <property type="molecule type" value="Genomic_DNA"/>
</dbReference>
<organism evidence="2">
    <name type="scientific">marine sediment metagenome</name>
    <dbReference type="NCBI Taxonomy" id="412755"/>
    <lineage>
        <taxon>unclassified sequences</taxon>
        <taxon>metagenomes</taxon>
        <taxon>ecological metagenomes</taxon>
    </lineage>
</organism>
<accession>A0A0F9A6M3</accession>
<protein>
    <submittedName>
        <fullName evidence="2">Uncharacterized protein</fullName>
    </submittedName>
</protein>
<sequence length="375" mass="37662">DEVFRVENGQLVPVPELGGFPGIDPAVTAAEQVRQFGVTQAGLNRRNVLSTTPGFLTAANQIRETQRQILSSGGDVVLRRFGAAGEPPPPGIQTFTQADQLRGFNVPSLLNQFSGFAGTLGFGGQTATAPSTVVDSRFVGGPAGPDGLTDAERQARIDAALAVSQAEADAAAAAAAAPAATAAPAAAGASPAAASPAIIPDTTLPGAPNPDDPLAVGSLPRFAHGGQTRGNQAIVGESTDGQPNPELVNVVPDGRGGFTLDVRPLDQLRAGGRGGFNRPSRGGLSRQPLLGGFDRGQFRGFAPAVESTGGLTPLPTLDDPLQPAVGGLTPLPSLDDPIQSATSGTDSTLLDGAISGVTSGGLRGRLAARLSSPST</sequence>
<feature type="non-terminal residue" evidence="2">
    <location>
        <position position="375"/>
    </location>
</feature>
<feature type="region of interest" description="Disordered" evidence="1">
    <location>
        <begin position="199"/>
        <end position="245"/>
    </location>
</feature>
<evidence type="ECO:0000313" key="2">
    <source>
        <dbReference type="EMBL" id="KKK67816.1"/>
    </source>
</evidence>
<reference evidence="2" key="1">
    <citation type="journal article" date="2015" name="Nature">
        <title>Complex archaea that bridge the gap between prokaryotes and eukaryotes.</title>
        <authorList>
            <person name="Spang A."/>
            <person name="Saw J.H."/>
            <person name="Jorgensen S.L."/>
            <person name="Zaremba-Niedzwiedzka K."/>
            <person name="Martijn J."/>
            <person name="Lind A.E."/>
            <person name="van Eijk R."/>
            <person name="Schleper C."/>
            <person name="Guy L."/>
            <person name="Ettema T.J."/>
        </authorList>
    </citation>
    <scope>NUCLEOTIDE SEQUENCE</scope>
</reference>
<feature type="non-terminal residue" evidence="2">
    <location>
        <position position="1"/>
    </location>
</feature>
<evidence type="ECO:0000256" key="1">
    <source>
        <dbReference type="SAM" id="MobiDB-lite"/>
    </source>
</evidence>
<name>A0A0F9A6M3_9ZZZZ</name>
<gene>
    <name evidence="2" type="ORF">LCGC14_2950290</name>
</gene>
<comment type="caution">
    <text evidence="2">The sequence shown here is derived from an EMBL/GenBank/DDBJ whole genome shotgun (WGS) entry which is preliminary data.</text>
</comment>